<dbReference type="VEuPathDB" id="FungiDB:CC77DRAFT_1016191"/>
<dbReference type="KEGG" id="aalt:CC77DRAFT_1016191"/>
<keyword evidence="3" id="KW-1185">Reference proteome</keyword>
<keyword evidence="1" id="KW-1133">Transmembrane helix</keyword>
<dbReference type="EMBL" id="KV441470">
    <property type="protein sequence ID" value="OAG25205.1"/>
    <property type="molecule type" value="Genomic_DNA"/>
</dbReference>
<accession>A0A177DZP6</accession>
<dbReference type="GeneID" id="29109765"/>
<protein>
    <submittedName>
        <fullName evidence="2">Uncharacterized protein</fullName>
    </submittedName>
</protein>
<organism evidence="2 3">
    <name type="scientific">Alternaria alternata</name>
    <name type="common">Alternaria rot fungus</name>
    <name type="synonym">Torula alternata</name>
    <dbReference type="NCBI Taxonomy" id="5599"/>
    <lineage>
        <taxon>Eukaryota</taxon>
        <taxon>Fungi</taxon>
        <taxon>Dikarya</taxon>
        <taxon>Ascomycota</taxon>
        <taxon>Pezizomycotina</taxon>
        <taxon>Dothideomycetes</taxon>
        <taxon>Pleosporomycetidae</taxon>
        <taxon>Pleosporales</taxon>
        <taxon>Pleosporineae</taxon>
        <taxon>Pleosporaceae</taxon>
        <taxon>Alternaria</taxon>
        <taxon>Alternaria sect. Alternaria</taxon>
        <taxon>Alternaria alternata complex</taxon>
    </lineage>
</organism>
<sequence length="51" mass="5949">MTFHTPLWISVSWLSLLTELLTLSRHVLVLRFYAVASVMLLLYLEMAKLPM</sequence>
<dbReference type="AlphaFoldDB" id="A0A177DZP6"/>
<evidence type="ECO:0000256" key="1">
    <source>
        <dbReference type="SAM" id="Phobius"/>
    </source>
</evidence>
<proteinExistence type="predicted"/>
<reference evidence="2 3" key="1">
    <citation type="submission" date="2016-05" db="EMBL/GenBank/DDBJ databases">
        <title>Comparative analysis of secretome profiles of manganese(II)-oxidizing ascomycete fungi.</title>
        <authorList>
            <consortium name="DOE Joint Genome Institute"/>
            <person name="Zeiner C.A."/>
            <person name="Purvine S.O."/>
            <person name="Zink E.M."/>
            <person name="Wu S."/>
            <person name="Pasa-Tolic L."/>
            <person name="Chaput D.L."/>
            <person name="Haridas S."/>
            <person name="Grigoriev I.V."/>
            <person name="Santelli C.M."/>
            <person name="Hansel C.M."/>
        </authorList>
    </citation>
    <scope>NUCLEOTIDE SEQUENCE [LARGE SCALE GENOMIC DNA]</scope>
    <source>
        <strain evidence="2 3">SRC1lrK2f</strain>
    </source>
</reference>
<keyword evidence="1" id="KW-0472">Membrane</keyword>
<evidence type="ECO:0000313" key="2">
    <source>
        <dbReference type="EMBL" id="OAG25205.1"/>
    </source>
</evidence>
<evidence type="ECO:0000313" key="3">
    <source>
        <dbReference type="Proteomes" id="UP000077248"/>
    </source>
</evidence>
<name>A0A177DZP6_ALTAL</name>
<gene>
    <name evidence="2" type="ORF">CC77DRAFT_1016191</name>
</gene>
<dbReference type="Proteomes" id="UP000077248">
    <property type="component" value="Unassembled WGS sequence"/>
</dbReference>
<dbReference type="RefSeq" id="XP_018390626.1">
    <property type="nucleotide sequence ID" value="XM_018524171.1"/>
</dbReference>
<keyword evidence="1" id="KW-0812">Transmembrane</keyword>
<feature type="transmembrane region" description="Helical" evidence="1">
    <location>
        <begin position="23"/>
        <end position="44"/>
    </location>
</feature>